<dbReference type="PANTHER" id="PTHR48104:SF30">
    <property type="entry name" value="METACASPASE-1"/>
    <property type="match status" value="1"/>
</dbReference>
<dbReference type="AlphaFoldDB" id="A0A2D0MY53"/>
<dbReference type="InterPro" id="IPR055803">
    <property type="entry name" value="DUF7379"/>
</dbReference>
<dbReference type="InterPro" id="IPR050452">
    <property type="entry name" value="Metacaspase"/>
</dbReference>
<evidence type="ECO:0000259" key="2">
    <source>
        <dbReference type="Pfam" id="PF24096"/>
    </source>
</evidence>
<protein>
    <submittedName>
        <fullName evidence="3">Uncharacterized protein</fullName>
    </submittedName>
</protein>
<proteinExistence type="predicted"/>
<evidence type="ECO:0000313" key="3">
    <source>
        <dbReference type="EMBL" id="PHN01194.1"/>
    </source>
</evidence>
<dbReference type="Proteomes" id="UP000223913">
    <property type="component" value="Unassembled WGS sequence"/>
</dbReference>
<reference evidence="3 4" key="1">
    <citation type="submission" date="2017-10" db="EMBL/GenBank/DDBJ databases">
        <title>The draft genome sequence of Lewinella nigricans NBRC 102662.</title>
        <authorList>
            <person name="Wang K."/>
        </authorList>
    </citation>
    <scope>NUCLEOTIDE SEQUENCE [LARGE SCALE GENOMIC DNA]</scope>
    <source>
        <strain evidence="3 4">NBRC 102662</strain>
    </source>
</reference>
<sequence>MPGANKTLYAVIIGINAYPRSPLYGCVNDALAVHQFCSQLADSNDDIKDYQPLLLLAPHEGEDDAALREYNLSKSDYQSPTRNNIIKAFSHFKQAKAENEDICLFYYSGHGSFQPAPELFWDLKSGKQVESLVCVDSRVRGGRDLIDKELAYLLWDAINDKAFYQPGKAGIHTVLIMDCCHSGDNTRGGVRARMEQPNPNRTPISDYAGYKESLEKSGAVESDKAFLKALEMWRSARYVHLAAARDKETAKETMLEDRSSGVFTYSLLKTLRSGGMQLSYQELIERIKVMVRNRVEDQIPLVFATEPKDTQMTFMGRQLKEPSREYVTYFDPDTEEWKINAGANAGIVPSNSDKEPTVVKVWRKSKTDEVRKTEVVAVEPASAVLDGSVFSGEDEAHEDWIARITLMSAPKIKVSFDESVGDKERKYLENAAAKVKVPTYEFVGAAEDAAFVTYQVGEDYVLAKKNSLVPVFKRNSDPDKFLAAVGNVGQWMRVLELNNQETEISRGEIEVRVEVVEGEQLSYSNLNSVPAASLLKDPSEIKVAYKRIDAGSRGVGKHAVQPGIRVRIRTKDRPYYVACLFMDSLYGMTSNLDSTEVDPDGNGEWIKFSVKGEEYRTIPLNVDDNYHKLGITEITDYLKIFVSTEEFPIKSWEQESLKLDDKLIKIDRIKKKSMGLMEDASGRGSSDWMSFTIPVRISRPLPQQEQSVGGAGKNVAQIGGARLTVPQGFSARVSAASEAEIKDMVNTATERSVDGADKLRTTLMPPPIVWGAAPSRNAVFSRSVSAAAPDTQLSVLEITAPLGDNIISEENPILFEPEGGLTEDEVLVSFAYDEDSGMYLPLGFSDEEGQLHIENLPKATPGKIIGDESINERSLSGSIKLFFKKVVIGSITGQTNNNKLARCSLGEDGVSVATAVGDGALADPKLKNICLLVHGIIGDTEGQRQAFFENDSKLHEYFDAVISYDYENLNTPIEETAKLLKSDLAKAGITGADGKRLTIVAHSMGGLVSRWFIEHEGGDEMVHQLIQMGTPNGGSETSDFRKSVFGMMSMAMNGAAFLKPYLPVLSFIGKRVTKAVFHTLNQMSPTESDFLKALNKDGSPNSGVPYTVIGGDTNAIKPEKMDDQPLLKQFWLAVKQKAPYVLLNKLVFKSEDPNDMAVTQVSMQKVPTQDTLPFHSVACDHISYFCYAEAMAKLQEILEQQRGG</sequence>
<dbReference type="PANTHER" id="PTHR48104">
    <property type="entry name" value="METACASPASE-4"/>
    <property type="match status" value="1"/>
</dbReference>
<feature type="domain" description="Peptidase C14 caspase" evidence="1">
    <location>
        <begin position="9"/>
        <end position="305"/>
    </location>
</feature>
<dbReference type="GO" id="GO:0004197">
    <property type="term" value="F:cysteine-type endopeptidase activity"/>
    <property type="evidence" value="ECO:0007669"/>
    <property type="project" value="InterPro"/>
</dbReference>
<dbReference type="RefSeq" id="WP_099155389.1">
    <property type="nucleotide sequence ID" value="NZ_PDUD01000060.1"/>
</dbReference>
<name>A0A2D0MY53_FLAN2</name>
<dbReference type="Pfam" id="PF24096">
    <property type="entry name" value="DUF7379"/>
    <property type="match status" value="1"/>
</dbReference>
<evidence type="ECO:0000313" key="4">
    <source>
        <dbReference type="Proteomes" id="UP000223913"/>
    </source>
</evidence>
<dbReference type="Pfam" id="PF00656">
    <property type="entry name" value="Peptidase_C14"/>
    <property type="match status" value="1"/>
</dbReference>
<dbReference type="GO" id="GO:0005737">
    <property type="term" value="C:cytoplasm"/>
    <property type="evidence" value="ECO:0007669"/>
    <property type="project" value="TreeGrafter"/>
</dbReference>
<dbReference type="SUPFAM" id="SSF53474">
    <property type="entry name" value="alpha/beta-Hydrolases"/>
    <property type="match status" value="1"/>
</dbReference>
<comment type="caution">
    <text evidence="3">The sequence shown here is derived from an EMBL/GenBank/DDBJ whole genome shotgun (WGS) entry which is preliminary data.</text>
</comment>
<dbReference type="InterPro" id="IPR011600">
    <property type="entry name" value="Pept_C14_caspase"/>
</dbReference>
<feature type="domain" description="DUF7379" evidence="2">
    <location>
        <begin position="931"/>
        <end position="1082"/>
    </location>
</feature>
<dbReference type="EMBL" id="PDUD01000060">
    <property type="protein sequence ID" value="PHN01194.1"/>
    <property type="molecule type" value="Genomic_DNA"/>
</dbReference>
<gene>
    <name evidence="3" type="ORF">CRP01_38280</name>
</gene>
<dbReference type="Gene3D" id="3.40.50.1820">
    <property type="entry name" value="alpha/beta hydrolase"/>
    <property type="match status" value="1"/>
</dbReference>
<dbReference type="GO" id="GO:0006508">
    <property type="term" value="P:proteolysis"/>
    <property type="evidence" value="ECO:0007669"/>
    <property type="project" value="InterPro"/>
</dbReference>
<keyword evidence="4" id="KW-1185">Reference proteome</keyword>
<dbReference type="InterPro" id="IPR029058">
    <property type="entry name" value="AB_hydrolase_fold"/>
</dbReference>
<accession>A0A2D0MY53</accession>
<organism evidence="3 4">
    <name type="scientific">Flavilitoribacter nigricans (strain ATCC 23147 / DSM 23189 / NBRC 102662 / NCIMB 1420 / SS-2)</name>
    <name type="common">Lewinella nigricans</name>
    <dbReference type="NCBI Taxonomy" id="1122177"/>
    <lineage>
        <taxon>Bacteria</taxon>
        <taxon>Pseudomonadati</taxon>
        <taxon>Bacteroidota</taxon>
        <taxon>Saprospiria</taxon>
        <taxon>Saprospirales</taxon>
        <taxon>Lewinellaceae</taxon>
        <taxon>Flavilitoribacter</taxon>
    </lineage>
</organism>
<evidence type="ECO:0000259" key="1">
    <source>
        <dbReference type="Pfam" id="PF00656"/>
    </source>
</evidence>
<dbReference type="Gene3D" id="3.40.50.1460">
    <property type="match status" value="1"/>
</dbReference>
<dbReference type="OrthoDB" id="1491023at2"/>